<feature type="region of interest" description="Disordered" evidence="1">
    <location>
        <begin position="1"/>
        <end position="24"/>
    </location>
</feature>
<evidence type="ECO:0000313" key="3">
    <source>
        <dbReference type="Proteomes" id="UP000034090"/>
    </source>
</evidence>
<gene>
    <name evidence="2" type="ORF">UV74_C0002G0061</name>
</gene>
<dbReference type="AlphaFoldDB" id="A0A0G1DLU2"/>
<comment type="caution">
    <text evidence="2">The sequence shown here is derived from an EMBL/GenBank/DDBJ whole genome shotgun (WGS) entry which is preliminary data.</text>
</comment>
<accession>A0A0G1DLU2</accession>
<dbReference type="EMBL" id="LCFQ01000002">
    <property type="protein sequence ID" value="KKS98840.1"/>
    <property type="molecule type" value="Genomic_DNA"/>
</dbReference>
<name>A0A0G1DLU2_9BACT</name>
<dbReference type="Proteomes" id="UP000034090">
    <property type="component" value="Unassembled WGS sequence"/>
</dbReference>
<protein>
    <submittedName>
        <fullName evidence="2">Uncharacterized protein</fullName>
    </submittedName>
</protein>
<evidence type="ECO:0000256" key="1">
    <source>
        <dbReference type="SAM" id="MobiDB-lite"/>
    </source>
</evidence>
<organism evidence="2 3">
    <name type="scientific">Candidatus Woesebacteria bacterium GW2011_GWB1_43_14</name>
    <dbReference type="NCBI Taxonomy" id="1618578"/>
    <lineage>
        <taxon>Bacteria</taxon>
        <taxon>Candidatus Woeseibacteriota</taxon>
    </lineage>
</organism>
<proteinExistence type="predicted"/>
<sequence>MSQDGKNPDPVFNRPEDESNGVPKFTNRRDEINWFFERARTSVFRILENERKLGMGIPTVDGDLPTNHYWVKASSPYNDNLVLLYQFFRQPEPVMVKNQNGGGDGKVTIVVDVIKTCAGNEFSVPQKISGEEVSGRLRHLWKVLQSRECELKKQLAIRRVS</sequence>
<dbReference type="STRING" id="1618578.UV74_C0002G0061"/>
<evidence type="ECO:0000313" key="2">
    <source>
        <dbReference type="EMBL" id="KKS98840.1"/>
    </source>
</evidence>
<reference evidence="2 3" key="1">
    <citation type="journal article" date="2015" name="Nature">
        <title>rRNA introns, odd ribosomes, and small enigmatic genomes across a large radiation of phyla.</title>
        <authorList>
            <person name="Brown C.T."/>
            <person name="Hug L.A."/>
            <person name="Thomas B.C."/>
            <person name="Sharon I."/>
            <person name="Castelle C.J."/>
            <person name="Singh A."/>
            <person name="Wilkins M.J."/>
            <person name="Williams K.H."/>
            <person name="Banfield J.F."/>
        </authorList>
    </citation>
    <scope>NUCLEOTIDE SEQUENCE [LARGE SCALE GENOMIC DNA]</scope>
</reference>